<feature type="region of interest" description="Disordered" evidence="2">
    <location>
        <begin position="104"/>
        <end position="128"/>
    </location>
</feature>
<keyword evidence="1" id="KW-0539">Nucleus</keyword>
<dbReference type="InterPro" id="IPR053181">
    <property type="entry name" value="EcdB-like_regulator"/>
</dbReference>
<evidence type="ECO:0000313" key="5">
    <source>
        <dbReference type="EMBL" id="ORY13440.1"/>
    </source>
</evidence>
<keyword evidence="3" id="KW-1133">Transmembrane helix</keyword>
<dbReference type="Gene3D" id="4.10.240.10">
    <property type="entry name" value="Zn(2)-C6 fungal-type DNA-binding domain"/>
    <property type="match status" value="1"/>
</dbReference>
<name>A0A1Y1ZTA2_9PLEO</name>
<dbReference type="Pfam" id="PF00172">
    <property type="entry name" value="Zn_clus"/>
    <property type="match status" value="1"/>
</dbReference>
<dbReference type="GO" id="GO:0008270">
    <property type="term" value="F:zinc ion binding"/>
    <property type="evidence" value="ECO:0007669"/>
    <property type="project" value="InterPro"/>
</dbReference>
<evidence type="ECO:0000313" key="6">
    <source>
        <dbReference type="Proteomes" id="UP000193144"/>
    </source>
</evidence>
<dbReference type="InterPro" id="IPR001138">
    <property type="entry name" value="Zn2Cys6_DnaBD"/>
</dbReference>
<gene>
    <name evidence="5" type="ORF">BCR34DRAFT_649201</name>
</gene>
<protein>
    <recommendedName>
        <fullName evidence="4">Zn(2)-C6 fungal-type domain-containing protein</fullName>
    </recommendedName>
</protein>
<dbReference type="CDD" id="cd00067">
    <property type="entry name" value="GAL4"/>
    <property type="match status" value="1"/>
</dbReference>
<dbReference type="PROSITE" id="PS50048">
    <property type="entry name" value="ZN2_CY6_FUNGAL_2"/>
    <property type="match status" value="1"/>
</dbReference>
<comment type="caution">
    <text evidence="5">The sequence shown here is derived from an EMBL/GenBank/DDBJ whole genome shotgun (WGS) entry which is preliminary data.</text>
</comment>
<dbReference type="PROSITE" id="PS00463">
    <property type="entry name" value="ZN2_CY6_FUNGAL_1"/>
    <property type="match status" value="1"/>
</dbReference>
<dbReference type="STRING" id="1231657.A0A1Y1ZTA2"/>
<dbReference type="OrthoDB" id="4356994at2759"/>
<feature type="domain" description="Zn(2)-C6 fungal-type" evidence="4">
    <location>
        <begin position="29"/>
        <end position="58"/>
    </location>
</feature>
<dbReference type="Proteomes" id="UP000193144">
    <property type="component" value="Unassembled WGS sequence"/>
</dbReference>
<feature type="transmembrane region" description="Helical" evidence="3">
    <location>
        <begin position="265"/>
        <end position="283"/>
    </location>
</feature>
<dbReference type="PANTHER" id="PTHR47785:SF5">
    <property type="entry name" value="ZN(II)2CYS6 TRANSCRIPTION FACTOR (EUROFUNG)"/>
    <property type="match status" value="1"/>
</dbReference>
<sequence>MDSEPDTQVRKRPAPRGTAAYPRKRAVAACQTCRSRKTKCDNVRPVCSFCERAGAICVCSSTDLSSYDPASLAILGRLDQLETTLKAHISLGLSPIRHYSSASPTATMVSTEHAPPATPSTQVSQGSDPDAPLLPNTVEHVLAWPVFNGRFHGYSNLVQLLRETTPMHRPNSIHFDLGMSTCMHLLAQCLEHILSKNPVLEEASLRKTMQRVCLKGIEWDADPCLVLLVCALGSIASPDARQADWTTASSYFTAAQRRIRILTSWNGLIVPQCYFLAGVYFMYSPRPLEAWRMFAQGVVCIHPDNPKLAPGHYSLEEWVYWSCWKSEVELRMHFQLPSFGVIGNWFPPHIPEPPVTDASHEPKNVCMILGCGTNAKPQFAELALAVPALEEQLQVWVRSMLDVFNMYNTEESILDSILKGRLLDSYDVLYMPFLEGALTLTGGQTNSETTSVLDTYARKALDFCVQRIPEFKPAYAVRPHGTWLMLRTCTRSALMILAARMAGRLDILPEMWQNAVITTISVLSHWKDESFDVADRLAVIQALNTELGIELPLLPDPTYK</sequence>
<reference evidence="5 6" key="1">
    <citation type="submission" date="2016-07" db="EMBL/GenBank/DDBJ databases">
        <title>Pervasive Adenine N6-methylation of Active Genes in Fungi.</title>
        <authorList>
            <consortium name="DOE Joint Genome Institute"/>
            <person name="Mondo S.J."/>
            <person name="Dannebaum R.O."/>
            <person name="Kuo R.C."/>
            <person name="Labutti K."/>
            <person name="Haridas S."/>
            <person name="Kuo A."/>
            <person name="Salamov A."/>
            <person name="Ahrendt S.R."/>
            <person name="Lipzen A."/>
            <person name="Sullivan W."/>
            <person name="Andreopoulos W.B."/>
            <person name="Clum A."/>
            <person name="Lindquist E."/>
            <person name="Daum C."/>
            <person name="Ramamoorthy G.K."/>
            <person name="Gryganskyi A."/>
            <person name="Culley D."/>
            <person name="Magnuson J.K."/>
            <person name="James T.Y."/>
            <person name="O'Malley M.A."/>
            <person name="Stajich J.E."/>
            <person name="Spatafora J.W."/>
            <person name="Visel A."/>
            <person name="Grigoriev I.V."/>
        </authorList>
    </citation>
    <scope>NUCLEOTIDE SEQUENCE [LARGE SCALE GENOMIC DNA]</scope>
    <source>
        <strain evidence="5 6">CBS 115471</strain>
    </source>
</reference>
<keyword evidence="3" id="KW-0472">Membrane</keyword>
<evidence type="ECO:0000256" key="3">
    <source>
        <dbReference type="SAM" id="Phobius"/>
    </source>
</evidence>
<evidence type="ECO:0000259" key="4">
    <source>
        <dbReference type="PROSITE" id="PS50048"/>
    </source>
</evidence>
<dbReference type="InterPro" id="IPR036864">
    <property type="entry name" value="Zn2-C6_fun-type_DNA-bd_sf"/>
</dbReference>
<dbReference type="CDD" id="cd12148">
    <property type="entry name" value="fungal_TF_MHR"/>
    <property type="match status" value="1"/>
</dbReference>
<feature type="region of interest" description="Disordered" evidence="2">
    <location>
        <begin position="1"/>
        <end position="20"/>
    </location>
</feature>
<dbReference type="SUPFAM" id="SSF57701">
    <property type="entry name" value="Zn2/Cys6 DNA-binding domain"/>
    <property type="match status" value="1"/>
</dbReference>
<keyword evidence="6" id="KW-1185">Reference proteome</keyword>
<dbReference type="GO" id="GO:0000981">
    <property type="term" value="F:DNA-binding transcription factor activity, RNA polymerase II-specific"/>
    <property type="evidence" value="ECO:0007669"/>
    <property type="project" value="InterPro"/>
</dbReference>
<evidence type="ECO:0000256" key="1">
    <source>
        <dbReference type="ARBA" id="ARBA00023242"/>
    </source>
</evidence>
<dbReference type="AlphaFoldDB" id="A0A1Y1ZTA2"/>
<keyword evidence="3" id="KW-0812">Transmembrane</keyword>
<accession>A0A1Y1ZTA2</accession>
<proteinExistence type="predicted"/>
<dbReference type="SMART" id="SM00066">
    <property type="entry name" value="GAL4"/>
    <property type="match status" value="1"/>
</dbReference>
<dbReference type="PANTHER" id="PTHR47785">
    <property type="entry name" value="ZN(II)2CYS6 TRANSCRIPTION FACTOR (EUROFUNG)-RELATED-RELATED"/>
    <property type="match status" value="1"/>
</dbReference>
<organism evidence="5 6">
    <name type="scientific">Clohesyomyces aquaticus</name>
    <dbReference type="NCBI Taxonomy" id="1231657"/>
    <lineage>
        <taxon>Eukaryota</taxon>
        <taxon>Fungi</taxon>
        <taxon>Dikarya</taxon>
        <taxon>Ascomycota</taxon>
        <taxon>Pezizomycotina</taxon>
        <taxon>Dothideomycetes</taxon>
        <taxon>Pleosporomycetidae</taxon>
        <taxon>Pleosporales</taxon>
        <taxon>Lindgomycetaceae</taxon>
        <taxon>Clohesyomyces</taxon>
    </lineage>
</organism>
<evidence type="ECO:0000256" key="2">
    <source>
        <dbReference type="SAM" id="MobiDB-lite"/>
    </source>
</evidence>
<dbReference type="EMBL" id="MCFA01000042">
    <property type="protein sequence ID" value="ORY13440.1"/>
    <property type="molecule type" value="Genomic_DNA"/>
</dbReference>